<comment type="catalytic activity">
    <reaction evidence="1">
        <text>3-hydroxy-2-methylpropanoyl-CoA + H2O = 3-hydroxy-2-methylpropanoate + CoA + H(+)</text>
        <dbReference type="Rhea" id="RHEA:20888"/>
        <dbReference type="ChEBI" id="CHEBI:11805"/>
        <dbReference type="ChEBI" id="CHEBI:15377"/>
        <dbReference type="ChEBI" id="CHEBI:15378"/>
        <dbReference type="ChEBI" id="CHEBI:57287"/>
        <dbReference type="ChEBI" id="CHEBI:57340"/>
        <dbReference type="EC" id="3.1.2.4"/>
    </reaction>
</comment>
<sequence>MDDEILIRQNGHIGHITLNRPKALNALTQGMVDAMEPALVAWAMDDTIKAVVIDATGDKAFCAGGDVTQLYHESRAGNIGFGHKFWRDEYRVNAMIAEFPKPYVALMDGIVMGGGVGVSAHGSHRIVTDRTMFAMPECAIGLIPDVGGTYLLANARGSLGEYLGITGARMNGADCIYAGQADFYVPHEQLPALLDELVKTGDVGVIANFAQSPPNSALADQQSTIDAVFGLPDMAQINAALDGDDTEWGAKTRKQISHGAPLSAVMTLELIRAARGGDIKLALRNEYRFVSRCAEQSDFVEGVRAMLIDKDRNPNWRFKSIADIPQSLIDELMQPAPDGDLNL</sequence>
<evidence type="ECO:0000313" key="5">
    <source>
        <dbReference type="EMBL" id="GHA51138.1"/>
    </source>
</evidence>
<feature type="domain" description="Enoyl-CoA hydratase/isomerase" evidence="4">
    <location>
        <begin position="13"/>
        <end position="332"/>
    </location>
</feature>
<gene>
    <name evidence="5" type="ORF">GCM10008927_15580</name>
</gene>
<dbReference type="InterPro" id="IPR045004">
    <property type="entry name" value="ECH_dom"/>
</dbReference>
<organism evidence="5 6">
    <name type="scientific">Paramylibacter ulvae</name>
    <dbReference type="NCBI Taxonomy" id="1651968"/>
    <lineage>
        <taxon>Bacteria</taxon>
        <taxon>Pseudomonadati</taxon>
        <taxon>Pseudomonadota</taxon>
        <taxon>Alphaproteobacteria</taxon>
        <taxon>Rhodobacterales</taxon>
        <taxon>Paracoccaceae</taxon>
        <taxon>Paramylibacter</taxon>
    </lineage>
</organism>
<comment type="caution">
    <text evidence="5">The sequence shown here is derived from an EMBL/GenBank/DDBJ whole genome shotgun (WGS) entry which is preliminary data.</text>
</comment>
<keyword evidence="6" id="KW-1185">Reference proteome</keyword>
<dbReference type="PANTHER" id="PTHR43176">
    <property type="entry name" value="3-HYDROXYISOBUTYRYL-COA HYDROLASE-RELATED"/>
    <property type="match status" value="1"/>
</dbReference>
<evidence type="ECO:0000256" key="2">
    <source>
        <dbReference type="ARBA" id="ARBA00011915"/>
    </source>
</evidence>
<dbReference type="Gene3D" id="3.90.226.10">
    <property type="entry name" value="2-enoyl-CoA Hydratase, Chain A, domain 1"/>
    <property type="match status" value="1"/>
</dbReference>
<dbReference type="InterPro" id="IPR029045">
    <property type="entry name" value="ClpP/crotonase-like_dom_sf"/>
</dbReference>
<dbReference type="EMBL" id="BMZF01000003">
    <property type="protein sequence ID" value="GHA51138.1"/>
    <property type="molecule type" value="Genomic_DNA"/>
</dbReference>
<dbReference type="Proteomes" id="UP000634455">
    <property type="component" value="Unassembled WGS sequence"/>
</dbReference>
<dbReference type="Pfam" id="PF16113">
    <property type="entry name" value="ECH_2"/>
    <property type="match status" value="1"/>
</dbReference>
<dbReference type="RefSeq" id="WP_189640020.1">
    <property type="nucleotide sequence ID" value="NZ_BMZF01000003.1"/>
</dbReference>
<dbReference type="SUPFAM" id="SSF52096">
    <property type="entry name" value="ClpP/crotonase"/>
    <property type="match status" value="1"/>
</dbReference>
<reference evidence="6" key="1">
    <citation type="journal article" date="2019" name="Int. J. Syst. Evol. Microbiol.">
        <title>The Global Catalogue of Microorganisms (GCM) 10K type strain sequencing project: providing services to taxonomists for standard genome sequencing and annotation.</title>
        <authorList>
            <consortium name="The Broad Institute Genomics Platform"/>
            <consortium name="The Broad Institute Genome Sequencing Center for Infectious Disease"/>
            <person name="Wu L."/>
            <person name="Ma J."/>
        </authorList>
    </citation>
    <scope>NUCLEOTIDE SEQUENCE [LARGE SCALE GENOMIC DNA]</scope>
    <source>
        <strain evidence="6">KCTC 32465</strain>
    </source>
</reference>
<dbReference type="GO" id="GO:0016787">
    <property type="term" value="F:hydrolase activity"/>
    <property type="evidence" value="ECO:0007669"/>
    <property type="project" value="UniProtKB-KW"/>
</dbReference>
<dbReference type="CDD" id="cd06558">
    <property type="entry name" value="crotonase-like"/>
    <property type="match status" value="1"/>
</dbReference>
<evidence type="ECO:0000256" key="1">
    <source>
        <dbReference type="ARBA" id="ARBA00001709"/>
    </source>
</evidence>
<dbReference type="InterPro" id="IPR032259">
    <property type="entry name" value="HIBYL-CoA-H"/>
</dbReference>
<evidence type="ECO:0000256" key="3">
    <source>
        <dbReference type="ARBA" id="ARBA00022801"/>
    </source>
</evidence>
<dbReference type="PANTHER" id="PTHR43176:SF3">
    <property type="entry name" value="3-HYDROXYISOBUTYRYL-COA HYDROLASE, MITOCHONDRIAL"/>
    <property type="match status" value="1"/>
</dbReference>
<dbReference type="EC" id="3.1.2.4" evidence="2"/>
<proteinExistence type="predicted"/>
<evidence type="ECO:0000313" key="6">
    <source>
        <dbReference type="Proteomes" id="UP000634455"/>
    </source>
</evidence>
<accession>A0ABQ3D189</accession>
<dbReference type="NCBIfam" id="NF004127">
    <property type="entry name" value="PRK05617.1"/>
    <property type="match status" value="1"/>
</dbReference>
<protein>
    <recommendedName>
        <fullName evidence="2">3-hydroxyisobutyryl-CoA hydrolase</fullName>
        <ecNumber evidence="2">3.1.2.4</ecNumber>
    </recommendedName>
</protein>
<keyword evidence="3 5" id="KW-0378">Hydrolase</keyword>
<evidence type="ECO:0000259" key="4">
    <source>
        <dbReference type="Pfam" id="PF16113"/>
    </source>
</evidence>
<name>A0ABQ3D189_9RHOB</name>